<dbReference type="SUPFAM" id="SSF52172">
    <property type="entry name" value="CheY-like"/>
    <property type="match status" value="1"/>
</dbReference>
<sequence>METSNPVKIFLVDDDAFCLHVYQQHLTKLGYSNLSLFESGADCLHHLTENPDIIFLDHGMRELTGIDVLKKIKRFNPDIYVVFLSGQEHIETAVSALKYGAFDYIVKGELDLENMTKVLAKIAEVREMLRKNNPNSFRRFFSLI</sequence>
<dbReference type="SMART" id="SM00448">
    <property type="entry name" value="REC"/>
    <property type="match status" value="1"/>
</dbReference>
<reference evidence="9" key="1">
    <citation type="submission" date="2017-01" db="EMBL/GenBank/DDBJ databases">
        <authorList>
            <person name="Varghese N."/>
            <person name="Submissions S."/>
        </authorList>
    </citation>
    <scope>NUCLEOTIDE SEQUENCE [LARGE SCALE GENOMIC DNA]</scope>
    <source>
        <strain evidence="9">DSM 21054</strain>
    </source>
</reference>
<dbReference type="GO" id="GO:0000156">
    <property type="term" value="F:phosphorelay response regulator activity"/>
    <property type="evidence" value="ECO:0007669"/>
    <property type="project" value="TreeGrafter"/>
</dbReference>
<dbReference type="KEGG" id="fln:FLA_2913"/>
<dbReference type="Pfam" id="PF00072">
    <property type="entry name" value="Response_reg"/>
    <property type="match status" value="1"/>
</dbReference>
<gene>
    <name evidence="8" type="ORF">SAMN05421788_102474</name>
</gene>
<feature type="domain" description="Response regulatory" evidence="7">
    <location>
        <begin position="8"/>
        <end position="122"/>
    </location>
</feature>
<proteinExistence type="predicted"/>
<keyword evidence="1 6" id="KW-0597">Phosphoprotein</keyword>
<dbReference type="GO" id="GO:0006355">
    <property type="term" value="P:regulation of DNA-templated transcription"/>
    <property type="evidence" value="ECO:0007669"/>
    <property type="project" value="TreeGrafter"/>
</dbReference>
<dbReference type="PANTHER" id="PTHR48111">
    <property type="entry name" value="REGULATOR OF RPOS"/>
    <property type="match status" value="1"/>
</dbReference>
<evidence type="ECO:0000256" key="1">
    <source>
        <dbReference type="ARBA" id="ARBA00022553"/>
    </source>
</evidence>
<dbReference type="AlphaFoldDB" id="A0A173MH13"/>
<evidence type="ECO:0000256" key="3">
    <source>
        <dbReference type="ARBA" id="ARBA00023015"/>
    </source>
</evidence>
<keyword evidence="5" id="KW-0804">Transcription</keyword>
<organism evidence="8 9">
    <name type="scientific">Filimonas lacunae</name>
    <dbReference type="NCBI Taxonomy" id="477680"/>
    <lineage>
        <taxon>Bacteria</taxon>
        <taxon>Pseudomonadati</taxon>
        <taxon>Bacteroidota</taxon>
        <taxon>Chitinophagia</taxon>
        <taxon>Chitinophagales</taxon>
        <taxon>Chitinophagaceae</taxon>
        <taxon>Filimonas</taxon>
    </lineage>
</organism>
<protein>
    <submittedName>
        <fullName evidence="8">Polysaccharide export outer membrane protein</fullName>
    </submittedName>
</protein>
<dbReference type="GO" id="GO:0005829">
    <property type="term" value="C:cytosol"/>
    <property type="evidence" value="ECO:0007669"/>
    <property type="project" value="TreeGrafter"/>
</dbReference>
<evidence type="ECO:0000313" key="9">
    <source>
        <dbReference type="Proteomes" id="UP000186917"/>
    </source>
</evidence>
<dbReference type="EMBL" id="FTOR01000002">
    <property type="protein sequence ID" value="SIS98244.1"/>
    <property type="molecule type" value="Genomic_DNA"/>
</dbReference>
<keyword evidence="3" id="KW-0805">Transcription regulation</keyword>
<evidence type="ECO:0000259" key="7">
    <source>
        <dbReference type="PROSITE" id="PS50110"/>
    </source>
</evidence>
<dbReference type="GO" id="GO:0032993">
    <property type="term" value="C:protein-DNA complex"/>
    <property type="evidence" value="ECO:0007669"/>
    <property type="project" value="TreeGrafter"/>
</dbReference>
<evidence type="ECO:0000256" key="4">
    <source>
        <dbReference type="ARBA" id="ARBA00023125"/>
    </source>
</evidence>
<keyword evidence="4" id="KW-0238">DNA-binding</keyword>
<dbReference type="InterPro" id="IPR039420">
    <property type="entry name" value="WalR-like"/>
</dbReference>
<evidence type="ECO:0000256" key="6">
    <source>
        <dbReference type="PROSITE-ProRule" id="PRU00169"/>
    </source>
</evidence>
<dbReference type="Proteomes" id="UP000186917">
    <property type="component" value="Unassembled WGS sequence"/>
</dbReference>
<dbReference type="RefSeq" id="WP_076378244.1">
    <property type="nucleotide sequence ID" value="NZ_AP017422.1"/>
</dbReference>
<feature type="modified residue" description="4-aspartylphosphate" evidence="6">
    <location>
        <position position="57"/>
    </location>
</feature>
<evidence type="ECO:0000313" key="8">
    <source>
        <dbReference type="EMBL" id="SIS98244.1"/>
    </source>
</evidence>
<dbReference type="STRING" id="477680.SAMN05421788_102474"/>
<dbReference type="PROSITE" id="PS50110">
    <property type="entry name" value="RESPONSE_REGULATORY"/>
    <property type="match status" value="1"/>
</dbReference>
<dbReference type="InterPro" id="IPR011006">
    <property type="entry name" value="CheY-like_superfamily"/>
</dbReference>
<dbReference type="GO" id="GO:0000976">
    <property type="term" value="F:transcription cis-regulatory region binding"/>
    <property type="evidence" value="ECO:0007669"/>
    <property type="project" value="TreeGrafter"/>
</dbReference>
<keyword evidence="9" id="KW-1185">Reference proteome</keyword>
<accession>A0A173MH13</accession>
<dbReference type="CDD" id="cd00156">
    <property type="entry name" value="REC"/>
    <property type="match status" value="1"/>
</dbReference>
<name>A0A173MH13_9BACT</name>
<dbReference type="PANTHER" id="PTHR48111:SF1">
    <property type="entry name" value="TWO-COMPONENT RESPONSE REGULATOR ORR33"/>
    <property type="match status" value="1"/>
</dbReference>
<dbReference type="OrthoDB" id="1118837at2"/>
<keyword evidence="2" id="KW-0902">Two-component regulatory system</keyword>
<evidence type="ECO:0000256" key="5">
    <source>
        <dbReference type="ARBA" id="ARBA00023163"/>
    </source>
</evidence>
<evidence type="ECO:0000256" key="2">
    <source>
        <dbReference type="ARBA" id="ARBA00023012"/>
    </source>
</evidence>
<dbReference type="InterPro" id="IPR001789">
    <property type="entry name" value="Sig_transdc_resp-reg_receiver"/>
</dbReference>
<dbReference type="Gene3D" id="3.40.50.2300">
    <property type="match status" value="1"/>
</dbReference>